<dbReference type="PANTHER" id="PTHR14969:SF13">
    <property type="entry name" value="AT30094P"/>
    <property type="match status" value="1"/>
</dbReference>
<dbReference type="Proteomes" id="UP000198688">
    <property type="component" value="Chromosome I"/>
</dbReference>
<dbReference type="Pfam" id="PF01569">
    <property type="entry name" value="PAP2"/>
    <property type="match status" value="1"/>
</dbReference>
<gene>
    <name evidence="4" type="ORF">SAMN04489716_0279</name>
</gene>
<dbReference type="SMART" id="SM00014">
    <property type="entry name" value="acidPPc"/>
    <property type="match status" value="1"/>
</dbReference>
<keyword evidence="2" id="KW-1133">Transmembrane helix</keyword>
<dbReference type="AlphaFoldDB" id="A0A1H1QDS3"/>
<feature type="compositionally biased region" description="Pro residues" evidence="1">
    <location>
        <begin position="198"/>
        <end position="209"/>
    </location>
</feature>
<feature type="transmembrane region" description="Helical" evidence="2">
    <location>
        <begin position="164"/>
        <end position="182"/>
    </location>
</feature>
<evidence type="ECO:0000313" key="4">
    <source>
        <dbReference type="EMBL" id="SDS21701.1"/>
    </source>
</evidence>
<feature type="domain" description="Phosphatidic acid phosphatase type 2/haloperoxidase" evidence="3">
    <location>
        <begin position="73"/>
        <end position="179"/>
    </location>
</feature>
<sequence>MPLAPFALLAALMAAGWSPLHDFDRWVTARLHEAAHASPELTTAMTWLTNIFQPNVFRLASLILVIWLLRRGARRTAAWVTVTMIAGGALGALLKLLFTRARPEFPEPISWAAGYAFPSGHTLNAVLGVAVFALVFPRSWSLWLIPPLVAVTRVVLGVHWTTDVVAGLLLGATVLLATLRAFRPQPQPHPGSGTPVEVPTPPPPGRRNT</sequence>
<evidence type="ECO:0000256" key="1">
    <source>
        <dbReference type="SAM" id="MobiDB-lite"/>
    </source>
</evidence>
<dbReference type="Gene3D" id="1.20.144.10">
    <property type="entry name" value="Phosphatidic acid phosphatase type 2/haloperoxidase"/>
    <property type="match status" value="2"/>
</dbReference>
<feature type="transmembrane region" description="Helical" evidence="2">
    <location>
        <begin position="76"/>
        <end position="97"/>
    </location>
</feature>
<evidence type="ECO:0000256" key="2">
    <source>
        <dbReference type="SAM" id="Phobius"/>
    </source>
</evidence>
<dbReference type="InterPro" id="IPR036938">
    <property type="entry name" value="PAP2/HPO_sf"/>
</dbReference>
<proteinExistence type="predicted"/>
<keyword evidence="5" id="KW-1185">Reference proteome</keyword>
<evidence type="ECO:0000313" key="5">
    <source>
        <dbReference type="Proteomes" id="UP000198688"/>
    </source>
</evidence>
<dbReference type="PANTHER" id="PTHR14969">
    <property type="entry name" value="SPHINGOSINE-1-PHOSPHATE PHOSPHOHYDROLASE"/>
    <property type="match status" value="1"/>
</dbReference>
<feature type="transmembrane region" description="Helical" evidence="2">
    <location>
        <begin position="109"/>
        <end position="133"/>
    </location>
</feature>
<organism evidence="4 5">
    <name type="scientific">Actinoplanes derwentensis</name>
    <dbReference type="NCBI Taxonomy" id="113562"/>
    <lineage>
        <taxon>Bacteria</taxon>
        <taxon>Bacillati</taxon>
        <taxon>Actinomycetota</taxon>
        <taxon>Actinomycetes</taxon>
        <taxon>Micromonosporales</taxon>
        <taxon>Micromonosporaceae</taxon>
        <taxon>Actinoplanes</taxon>
    </lineage>
</organism>
<keyword evidence="2" id="KW-0812">Transmembrane</keyword>
<reference evidence="4 5" key="1">
    <citation type="submission" date="2016-10" db="EMBL/GenBank/DDBJ databases">
        <authorList>
            <person name="de Groot N.N."/>
        </authorList>
    </citation>
    <scope>NUCLEOTIDE SEQUENCE [LARGE SCALE GENOMIC DNA]</scope>
    <source>
        <strain evidence="4 5">DSM 43941</strain>
    </source>
</reference>
<dbReference type="EMBL" id="LT629758">
    <property type="protein sequence ID" value="SDS21701.1"/>
    <property type="molecule type" value="Genomic_DNA"/>
</dbReference>
<dbReference type="InterPro" id="IPR000326">
    <property type="entry name" value="PAP2/HPO"/>
</dbReference>
<feature type="region of interest" description="Disordered" evidence="1">
    <location>
        <begin position="185"/>
        <end position="209"/>
    </location>
</feature>
<protein>
    <submittedName>
        <fullName evidence="4">Undecaprenyl-diphosphatase</fullName>
    </submittedName>
</protein>
<evidence type="ECO:0000259" key="3">
    <source>
        <dbReference type="SMART" id="SM00014"/>
    </source>
</evidence>
<keyword evidence="2" id="KW-0472">Membrane</keyword>
<dbReference type="STRING" id="113562.SAMN04489716_0279"/>
<accession>A0A1H1QDS3</accession>
<name>A0A1H1QDS3_9ACTN</name>
<feature type="transmembrane region" description="Helical" evidence="2">
    <location>
        <begin position="51"/>
        <end position="69"/>
    </location>
</feature>
<dbReference type="SUPFAM" id="SSF48317">
    <property type="entry name" value="Acid phosphatase/Vanadium-dependent haloperoxidase"/>
    <property type="match status" value="1"/>
</dbReference>